<evidence type="ECO:0000256" key="2">
    <source>
        <dbReference type="ARBA" id="ARBA00023015"/>
    </source>
</evidence>
<dbReference type="Gene3D" id="3.40.190.290">
    <property type="match status" value="1"/>
</dbReference>
<dbReference type="OrthoDB" id="9803735at2"/>
<proteinExistence type="inferred from homology"/>
<protein>
    <submittedName>
        <fullName evidence="6">LysR family transcriptional regulator</fullName>
    </submittedName>
</protein>
<dbReference type="GO" id="GO:0032993">
    <property type="term" value="C:protein-DNA complex"/>
    <property type="evidence" value="ECO:0007669"/>
    <property type="project" value="TreeGrafter"/>
</dbReference>
<dbReference type="RefSeq" id="WP_113031239.1">
    <property type="nucleotide sequence ID" value="NZ_QMFB01000006.1"/>
</dbReference>
<comment type="caution">
    <text evidence="6">The sequence shown here is derived from an EMBL/GenBank/DDBJ whole genome shotgun (WGS) entry which is preliminary data.</text>
</comment>
<feature type="domain" description="HTH lysR-type" evidence="5">
    <location>
        <begin position="1"/>
        <end position="58"/>
    </location>
</feature>
<dbReference type="SUPFAM" id="SSF46785">
    <property type="entry name" value="Winged helix' DNA-binding domain"/>
    <property type="match status" value="1"/>
</dbReference>
<dbReference type="InterPro" id="IPR000847">
    <property type="entry name" value="LysR_HTH_N"/>
</dbReference>
<reference evidence="6 7" key="1">
    <citation type="journal article" date="2009" name="Int. J. Syst. Evol. Microbiol.">
        <title>Paenibacillus contaminans sp. nov., isolated from a contaminated laboratory plate.</title>
        <authorList>
            <person name="Chou J.H."/>
            <person name="Lee J.H."/>
            <person name="Lin M.C."/>
            <person name="Chang P.S."/>
            <person name="Arun A.B."/>
            <person name="Young C.C."/>
            <person name="Chen W.M."/>
        </authorList>
    </citation>
    <scope>NUCLEOTIDE SEQUENCE [LARGE SCALE GENOMIC DNA]</scope>
    <source>
        <strain evidence="6 7">CKOBP-6</strain>
    </source>
</reference>
<dbReference type="PRINTS" id="PR00039">
    <property type="entry name" value="HTHLYSR"/>
</dbReference>
<dbReference type="FunFam" id="1.10.10.10:FF:000001">
    <property type="entry name" value="LysR family transcriptional regulator"/>
    <property type="match status" value="1"/>
</dbReference>
<evidence type="ECO:0000259" key="5">
    <source>
        <dbReference type="PROSITE" id="PS50931"/>
    </source>
</evidence>
<dbReference type="PANTHER" id="PTHR30346:SF31">
    <property type="entry name" value="LYSR SUBSTRATE-BINDING"/>
    <property type="match status" value="1"/>
</dbReference>
<dbReference type="EMBL" id="QMFB01000006">
    <property type="protein sequence ID" value="RAV20959.1"/>
    <property type="molecule type" value="Genomic_DNA"/>
</dbReference>
<evidence type="ECO:0000256" key="1">
    <source>
        <dbReference type="ARBA" id="ARBA00009437"/>
    </source>
</evidence>
<name>A0A329MM59_9BACL</name>
<keyword evidence="2" id="KW-0805">Transcription regulation</keyword>
<accession>A0A329MM59</accession>
<evidence type="ECO:0000313" key="6">
    <source>
        <dbReference type="EMBL" id="RAV20959.1"/>
    </source>
</evidence>
<evidence type="ECO:0000313" key="7">
    <source>
        <dbReference type="Proteomes" id="UP000250369"/>
    </source>
</evidence>
<evidence type="ECO:0000256" key="3">
    <source>
        <dbReference type="ARBA" id="ARBA00023125"/>
    </source>
</evidence>
<dbReference type="PROSITE" id="PS50931">
    <property type="entry name" value="HTH_LYSR"/>
    <property type="match status" value="1"/>
</dbReference>
<keyword evidence="4" id="KW-0804">Transcription</keyword>
<dbReference type="CDD" id="cd05466">
    <property type="entry name" value="PBP2_LTTR_substrate"/>
    <property type="match status" value="1"/>
</dbReference>
<dbReference type="SUPFAM" id="SSF53850">
    <property type="entry name" value="Periplasmic binding protein-like II"/>
    <property type="match status" value="1"/>
</dbReference>
<dbReference type="Pfam" id="PF03466">
    <property type="entry name" value="LysR_substrate"/>
    <property type="match status" value="1"/>
</dbReference>
<keyword evidence="7" id="KW-1185">Reference proteome</keyword>
<organism evidence="6 7">
    <name type="scientific">Paenibacillus contaminans</name>
    <dbReference type="NCBI Taxonomy" id="450362"/>
    <lineage>
        <taxon>Bacteria</taxon>
        <taxon>Bacillati</taxon>
        <taxon>Bacillota</taxon>
        <taxon>Bacilli</taxon>
        <taxon>Bacillales</taxon>
        <taxon>Paenibacillaceae</taxon>
        <taxon>Paenibacillus</taxon>
    </lineage>
</organism>
<sequence>MEFRLLAYFLAVCEELHFTRAAEKLGISQPTLSHQIRLLEKRLGTSLFRRIGKKTYLTEAGEILQKHCIRAFHELEQAQTAIDELRGVRRGRLRIGCSGNHLLTSALMAFHSQYPDIELSVTELATDETMDGLLSNRLDIGVVFLPLDDEQMDSIPLFDERLLLVVSSAHKLADAAFVKLDELRHIDLVLLQSKFLVRQMFDQYCIDAGFVPKPIMELSTLDSLLQMAARHIGGAILPGSYVAHVEDPSIRKIPIVEPVPHKTVGVVYPKEMFRYAVINTFIAELVSHFQTAAEEP</sequence>
<dbReference type="InterPro" id="IPR036390">
    <property type="entry name" value="WH_DNA-bd_sf"/>
</dbReference>
<dbReference type="Pfam" id="PF00126">
    <property type="entry name" value="HTH_1"/>
    <property type="match status" value="1"/>
</dbReference>
<dbReference type="Gene3D" id="1.10.10.10">
    <property type="entry name" value="Winged helix-like DNA-binding domain superfamily/Winged helix DNA-binding domain"/>
    <property type="match status" value="1"/>
</dbReference>
<dbReference type="InterPro" id="IPR036388">
    <property type="entry name" value="WH-like_DNA-bd_sf"/>
</dbReference>
<dbReference type="GO" id="GO:0003677">
    <property type="term" value="F:DNA binding"/>
    <property type="evidence" value="ECO:0007669"/>
    <property type="project" value="UniProtKB-KW"/>
</dbReference>
<gene>
    <name evidence="6" type="ORF">DQG23_12785</name>
</gene>
<dbReference type="InterPro" id="IPR005119">
    <property type="entry name" value="LysR_subst-bd"/>
</dbReference>
<evidence type="ECO:0000256" key="4">
    <source>
        <dbReference type="ARBA" id="ARBA00023163"/>
    </source>
</evidence>
<dbReference type="PANTHER" id="PTHR30346">
    <property type="entry name" value="TRANSCRIPTIONAL DUAL REGULATOR HCAR-RELATED"/>
    <property type="match status" value="1"/>
</dbReference>
<dbReference type="Proteomes" id="UP000250369">
    <property type="component" value="Unassembled WGS sequence"/>
</dbReference>
<comment type="similarity">
    <text evidence="1">Belongs to the LysR transcriptional regulatory family.</text>
</comment>
<dbReference type="GO" id="GO:0003700">
    <property type="term" value="F:DNA-binding transcription factor activity"/>
    <property type="evidence" value="ECO:0007669"/>
    <property type="project" value="InterPro"/>
</dbReference>
<keyword evidence="3" id="KW-0238">DNA-binding</keyword>
<dbReference type="AlphaFoldDB" id="A0A329MM59"/>